<dbReference type="EMBL" id="BSXS01000195">
    <property type="protein sequence ID" value="GME71347.1"/>
    <property type="molecule type" value="Genomic_DNA"/>
</dbReference>
<evidence type="ECO:0000313" key="1">
    <source>
        <dbReference type="EMBL" id="GME71347.1"/>
    </source>
</evidence>
<dbReference type="Proteomes" id="UP001165064">
    <property type="component" value="Unassembled WGS sequence"/>
</dbReference>
<name>A0ACB5SSK3_AMBMO</name>
<comment type="caution">
    <text evidence="1">The sequence shown here is derived from an EMBL/GenBank/DDBJ whole genome shotgun (WGS) entry which is preliminary data.</text>
</comment>
<reference evidence="1" key="1">
    <citation type="submission" date="2023-04" db="EMBL/GenBank/DDBJ databases">
        <title>Ambrosiozyma monospora NBRC 10751.</title>
        <authorList>
            <person name="Ichikawa N."/>
            <person name="Sato H."/>
            <person name="Tonouchi N."/>
        </authorList>
    </citation>
    <scope>NUCLEOTIDE SEQUENCE</scope>
    <source>
        <strain evidence="1">NBRC 10751</strain>
    </source>
</reference>
<organism evidence="1 2">
    <name type="scientific">Ambrosiozyma monospora</name>
    <name type="common">Yeast</name>
    <name type="synonym">Endomycopsis monosporus</name>
    <dbReference type="NCBI Taxonomy" id="43982"/>
    <lineage>
        <taxon>Eukaryota</taxon>
        <taxon>Fungi</taxon>
        <taxon>Dikarya</taxon>
        <taxon>Ascomycota</taxon>
        <taxon>Saccharomycotina</taxon>
        <taxon>Pichiomycetes</taxon>
        <taxon>Pichiales</taxon>
        <taxon>Pichiaceae</taxon>
        <taxon>Ambrosiozyma</taxon>
    </lineage>
</organism>
<sequence length="273" mass="31779">MMPELYPSLSSLKEEFPIPFQALWPTQLDLIRCLVHALYCLPPYGFQWEEDDTFDKVIARLENPPETQYIDSLANSMKTKYLSPVLVLHRTHVHLDTEEMNQKFKEDIMDFLFSEESSSLLISFIRKFSHSKKFIYLNKDSDENVFDNTITSQCERVTTIFAYLPRISELVTKAQERFSLPKLPYTVTTHSSFPNKQQTIKTFEVKQDSHFTNVTECLLSNLSSSLTEDLYHKLAPDTEDGPNSYYREYTNKYGESACHGIRTCYPTLVQMVT</sequence>
<keyword evidence="2" id="KW-1185">Reference proteome</keyword>
<protein>
    <submittedName>
        <fullName evidence="1">Unnamed protein product</fullName>
    </submittedName>
</protein>
<accession>A0ACB5SSK3</accession>
<evidence type="ECO:0000313" key="2">
    <source>
        <dbReference type="Proteomes" id="UP001165064"/>
    </source>
</evidence>
<gene>
    <name evidence="1" type="ORF">Amon02_000054900</name>
</gene>
<proteinExistence type="predicted"/>